<accession>A0A6M1RP12</accession>
<feature type="signal peptide" evidence="2">
    <location>
        <begin position="1"/>
        <end position="29"/>
    </location>
</feature>
<evidence type="ECO:0000256" key="2">
    <source>
        <dbReference type="SAM" id="SignalP"/>
    </source>
</evidence>
<name>A0A6M1RP12_9BACT</name>
<comment type="caution">
    <text evidence="3">The sequence shown here is derived from an EMBL/GenBank/DDBJ whole genome shotgun (WGS) entry which is preliminary data.</text>
</comment>
<evidence type="ECO:0000313" key="3">
    <source>
        <dbReference type="EMBL" id="NGO39167.1"/>
    </source>
</evidence>
<feature type="chain" id="PRO_5027047811" evidence="2">
    <location>
        <begin position="30"/>
        <end position="69"/>
    </location>
</feature>
<keyword evidence="1" id="KW-1133">Transmembrane helix</keyword>
<dbReference type="Proteomes" id="UP000477311">
    <property type="component" value="Unassembled WGS sequence"/>
</dbReference>
<keyword evidence="2" id="KW-0732">Signal</keyword>
<proteinExistence type="predicted"/>
<dbReference type="RefSeq" id="WP_165107024.1">
    <property type="nucleotide sequence ID" value="NZ_JAAKYA010000048.1"/>
</dbReference>
<evidence type="ECO:0000256" key="1">
    <source>
        <dbReference type="SAM" id="Phobius"/>
    </source>
</evidence>
<evidence type="ECO:0000313" key="4">
    <source>
        <dbReference type="Proteomes" id="UP000477311"/>
    </source>
</evidence>
<dbReference type="AlphaFoldDB" id="A0A6M1RP12"/>
<reference evidence="3 4" key="1">
    <citation type="submission" date="2020-02" db="EMBL/GenBank/DDBJ databases">
        <title>Draft genome sequence of Limisphaera ngatamarikiensis NGM72.4T, a thermophilic Verrucomicrobia grouped in subdivision 3.</title>
        <authorList>
            <person name="Carere C.R."/>
            <person name="Steen J."/>
            <person name="Hugenholtz P."/>
            <person name="Stott M.B."/>
        </authorList>
    </citation>
    <scope>NUCLEOTIDE SEQUENCE [LARGE SCALE GENOMIC DNA]</scope>
    <source>
        <strain evidence="3 4">NGM72.4</strain>
    </source>
</reference>
<protein>
    <submittedName>
        <fullName evidence="3">Uncharacterized protein</fullName>
    </submittedName>
</protein>
<keyword evidence="1" id="KW-0812">Transmembrane</keyword>
<keyword evidence="4" id="KW-1185">Reference proteome</keyword>
<feature type="transmembrane region" description="Helical" evidence="1">
    <location>
        <begin position="39"/>
        <end position="60"/>
    </location>
</feature>
<keyword evidence="1" id="KW-0472">Membrane</keyword>
<organism evidence="3 4">
    <name type="scientific">Limisphaera ngatamarikiensis</name>
    <dbReference type="NCBI Taxonomy" id="1324935"/>
    <lineage>
        <taxon>Bacteria</taxon>
        <taxon>Pseudomonadati</taxon>
        <taxon>Verrucomicrobiota</taxon>
        <taxon>Verrucomicrobiia</taxon>
        <taxon>Limisphaerales</taxon>
        <taxon>Limisphaeraceae</taxon>
        <taxon>Limisphaera</taxon>
    </lineage>
</organism>
<dbReference type="EMBL" id="JAAKYA010000048">
    <property type="protein sequence ID" value="NGO39167.1"/>
    <property type="molecule type" value="Genomic_DNA"/>
</dbReference>
<gene>
    <name evidence="3" type="ORF">G4L39_07120</name>
</gene>
<sequence>MSLKVVHVVFVTALSLLCFGTAGTLLARAAGEGGTGSDLAWGLVSAVSGGLVVFYGGYVLKKLKRTAYL</sequence>